<comment type="caution">
    <text evidence="1">The sequence shown here is derived from an EMBL/GenBank/DDBJ whole genome shotgun (WGS) entry which is preliminary data.</text>
</comment>
<reference evidence="1" key="1">
    <citation type="submission" date="2022-04" db="EMBL/GenBank/DDBJ databases">
        <title>Genome of the entomopathogenic fungus Entomophthora muscae.</title>
        <authorList>
            <person name="Elya C."/>
            <person name="Lovett B.R."/>
            <person name="Lee E."/>
            <person name="Macias A.M."/>
            <person name="Hajek A.E."/>
            <person name="De Bivort B.L."/>
            <person name="Kasson M.T."/>
            <person name="De Fine Licht H.H."/>
            <person name="Stajich J.E."/>
        </authorList>
    </citation>
    <scope>NUCLEOTIDE SEQUENCE</scope>
    <source>
        <strain evidence="1">Berkeley</strain>
    </source>
</reference>
<dbReference type="EMBL" id="QTSX02003612">
    <property type="protein sequence ID" value="KAJ9069723.1"/>
    <property type="molecule type" value="Genomic_DNA"/>
</dbReference>
<accession>A0ACC2T530</accession>
<proteinExistence type="predicted"/>
<gene>
    <name evidence="1" type="ORF">DSO57_1015614</name>
</gene>
<organism evidence="1 2">
    <name type="scientific">Entomophthora muscae</name>
    <dbReference type="NCBI Taxonomy" id="34485"/>
    <lineage>
        <taxon>Eukaryota</taxon>
        <taxon>Fungi</taxon>
        <taxon>Fungi incertae sedis</taxon>
        <taxon>Zoopagomycota</taxon>
        <taxon>Entomophthoromycotina</taxon>
        <taxon>Entomophthoromycetes</taxon>
        <taxon>Entomophthorales</taxon>
        <taxon>Entomophthoraceae</taxon>
        <taxon>Entomophthora</taxon>
    </lineage>
</organism>
<dbReference type="Proteomes" id="UP001165960">
    <property type="component" value="Unassembled WGS sequence"/>
</dbReference>
<keyword evidence="2" id="KW-1185">Reference proteome</keyword>
<evidence type="ECO:0000313" key="1">
    <source>
        <dbReference type="EMBL" id="KAJ9069723.1"/>
    </source>
</evidence>
<sequence>MSGFGGFNSNAGGAFGAGSATTPGKNVFGAAGTGGFGANTAGTSGFGATKTNVFGANTGTGGFGTSGAAGFGTTSTSGTSSFGATSGGLGSTATPAASGFGTANTTGVGGFGSSSLGGFGAKSTASTSGFGAASTGTSGFGTSNAGGFGATNTGTSGFGTSSAGGFGAKSTGGFGTSSVGGFGAASTGTSGFGTSSAGGFGAASTASTASAFGGTGFGTSAFGVAGSGASSSSAPSMFGGFGATASKPTLGTGFGTTNTTGVGAQQQATALFDASELKPWELYDKISSLSEAEVKTFDLGKRQPDSFFEDSQHVPQPQPEKPSLEAPLTKGKLDCIQTFAMPNVDLISDYMAHGNHSVFTSGLYFSDEVTPITNKNLDTLKTESGTEDEYDDQELLTSSDSGFLTTPTPQQLSVLPEDELRRVERFSISLPGIGRADYAHPVDLSALIPDFQKNLQLIFKMRQGAFCLSPSQSPYPLKDTGLLGPINVILYNLWLIDPVTGARIYSKSHPSCDALLAPLKQLPGISFGSLDIKLGHWKFTYNYPSST</sequence>
<evidence type="ECO:0000313" key="2">
    <source>
        <dbReference type="Proteomes" id="UP001165960"/>
    </source>
</evidence>
<protein>
    <submittedName>
        <fullName evidence="1">Uncharacterized protein</fullName>
    </submittedName>
</protein>
<name>A0ACC2T530_9FUNG</name>